<sequence length="141" mass="15858">MARRFSFAILCGICLLAQGLAFQLEDSLNHFKCFNESLCNDGPLHQKLPTCQNIPTPEDSQEKIIYIRDNFSPANFDDGSGLVNAFCNTADDKKPKAYQKIVSGAIANVKRKHDDPEQKGRYNRLYSMLECLFGQLCNSSM</sequence>
<evidence type="ECO:0000313" key="3">
    <source>
        <dbReference type="Proteomes" id="UP000499080"/>
    </source>
</evidence>
<protein>
    <submittedName>
        <fullName evidence="2">Uncharacterized protein</fullName>
    </submittedName>
</protein>
<keyword evidence="1" id="KW-0732">Signal</keyword>
<keyword evidence="3" id="KW-1185">Reference proteome</keyword>
<proteinExistence type="predicted"/>
<dbReference type="EMBL" id="BGPR01029311">
    <property type="protein sequence ID" value="GBO01023.1"/>
    <property type="molecule type" value="Genomic_DNA"/>
</dbReference>
<accession>A0A4Y2TK47</accession>
<name>A0A4Y2TK47_ARAVE</name>
<reference evidence="2 3" key="1">
    <citation type="journal article" date="2019" name="Sci. Rep.">
        <title>Orb-weaving spider Araneus ventricosus genome elucidates the spidroin gene catalogue.</title>
        <authorList>
            <person name="Kono N."/>
            <person name="Nakamura H."/>
            <person name="Ohtoshi R."/>
            <person name="Moran D.A.P."/>
            <person name="Shinohara A."/>
            <person name="Yoshida Y."/>
            <person name="Fujiwara M."/>
            <person name="Mori M."/>
            <person name="Tomita M."/>
            <person name="Arakawa K."/>
        </authorList>
    </citation>
    <scope>NUCLEOTIDE SEQUENCE [LARGE SCALE GENOMIC DNA]</scope>
</reference>
<evidence type="ECO:0000313" key="2">
    <source>
        <dbReference type="EMBL" id="GBO01023.1"/>
    </source>
</evidence>
<dbReference type="Proteomes" id="UP000499080">
    <property type="component" value="Unassembled WGS sequence"/>
</dbReference>
<evidence type="ECO:0000256" key="1">
    <source>
        <dbReference type="SAM" id="SignalP"/>
    </source>
</evidence>
<dbReference type="AlphaFoldDB" id="A0A4Y2TK47"/>
<organism evidence="2 3">
    <name type="scientific">Araneus ventricosus</name>
    <name type="common">Orbweaver spider</name>
    <name type="synonym">Epeira ventricosa</name>
    <dbReference type="NCBI Taxonomy" id="182803"/>
    <lineage>
        <taxon>Eukaryota</taxon>
        <taxon>Metazoa</taxon>
        <taxon>Ecdysozoa</taxon>
        <taxon>Arthropoda</taxon>
        <taxon>Chelicerata</taxon>
        <taxon>Arachnida</taxon>
        <taxon>Araneae</taxon>
        <taxon>Araneomorphae</taxon>
        <taxon>Entelegynae</taxon>
        <taxon>Araneoidea</taxon>
        <taxon>Araneidae</taxon>
        <taxon>Araneus</taxon>
    </lineage>
</organism>
<comment type="caution">
    <text evidence="2">The sequence shown here is derived from an EMBL/GenBank/DDBJ whole genome shotgun (WGS) entry which is preliminary data.</text>
</comment>
<gene>
    <name evidence="2" type="ORF">AVEN_21702_1</name>
</gene>
<feature type="signal peptide" evidence="1">
    <location>
        <begin position="1"/>
        <end position="21"/>
    </location>
</feature>
<feature type="chain" id="PRO_5021208509" evidence="1">
    <location>
        <begin position="22"/>
        <end position="141"/>
    </location>
</feature>